<accession>A0A816JW25</accession>
<gene>
    <name evidence="1" type="ORF">DARMORV10_C04P26640.1</name>
</gene>
<sequence>MCRQTSVYMYTTRSAYMCTSEYMYNLERIHMSCVFDMLDECLWDDTMIFSDVLGI</sequence>
<organism evidence="1">
    <name type="scientific">Brassica napus</name>
    <name type="common">Rape</name>
    <dbReference type="NCBI Taxonomy" id="3708"/>
    <lineage>
        <taxon>Eukaryota</taxon>
        <taxon>Viridiplantae</taxon>
        <taxon>Streptophyta</taxon>
        <taxon>Embryophyta</taxon>
        <taxon>Tracheophyta</taxon>
        <taxon>Spermatophyta</taxon>
        <taxon>Magnoliopsida</taxon>
        <taxon>eudicotyledons</taxon>
        <taxon>Gunneridae</taxon>
        <taxon>Pentapetalae</taxon>
        <taxon>rosids</taxon>
        <taxon>malvids</taxon>
        <taxon>Brassicales</taxon>
        <taxon>Brassicaceae</taxon>
        <taxon>Brassiceae</taxon>
        <taxon>Brassica</taxon>
    </lineage>
</organism>
<protein>
    <submittedName>
        <fullName evidence="1">(rape) hypothetical protein</fullName>
    </submittedName>
</protein>
<dbReference type="AlphaFoldDB" id="A0A816JW25"/>
<dbReference type="EMBL" id="HG994368">
    <property type="protein sequence ID" value="CAF1837001.1"/>
    <property type="molecule type" value="Genomic_DNA"/>
</dbReference>
<name>A0A816JW25_BRANA</name>
<evidence type="ECO:0000313" key="1">
    <source>
        <dbReference type="EMBL" id="CAF1837001.1"/>
    </source>
</evidence>
<reference evidence="1" key="1">
    <citation type="submission" date="2021-01" db="EMBL/GenBank/DDBJ databases">
        <authorList>
            <consortium name="Genoscope - CEA"/>
            <person name="William W."/>
        </authorList>
    </citation>
    <scope>NUCLEOTIDE SEQUENCE</scope>
</reference>
<dbReference type="Proteomes" id="UP001295469">
    <property type="component" value="Chromosome C04"/>
</dbReference>
<proteinExistence type="predicted"/>